<feature type="non-terminal residue" evidence="1">
    <location>
        <position position="1"/>
    </location>
</feature>
<protein>
    <submittedName>
        <fullName evidence="1">Uncharacterized protein</fullName>
    </submittedName>
</protein>
<name>A0A2T2XEH7_9FIRM</name>
<evidence type="ECO:0000313" key="1">
    <source>
        <dbReference type="EMBL" id="PSR32832.1"/>
    </source>
</evidence>
<dbReference type="AlphaFoldDB" id="A0A2T2XEH7"/>
<evidence type="ECO:0000313" key="2">
    <source>
        <dbReference type="Proteomes" id="UP000242972"/>
    </source>
</evidence>
<dbReference type="EMBL" id="PXYW01000031">
    <property type="protein sequence ID" value="PSR32832.1"/>
    <property type="molecule type" value="Genomic_DNA"/>
</dbReference>
<dbReference type="Proteomes" id="UP000242972">
    <property type="component" value="Unassembled WGS sequence"/>
</dbReference>
<reference evidence="1 2" key="1">
    <citation type="journal article" date="2014" name="BMC Genomics">
        <title>Comparison of environmental and isolate Sulfobacillus genomes reveals diverse carbon, sulfur, nitrogen, and hydrogen metabolisms.</title>
        <authorList>
            <person name="Justice N.B."/>
            <person name="Norman A."/>
            <person name="Brown C.T."/>
            <person name="Singh A."/>
            <person name="Thomas B.C."/>
            <person name="Banfield J.F."/>
        </authorList>
    </citation>
    <scope>NUCLEOTIDE SEQUENCE [LARGE SCALE GENOMIC DNA]</scope>
    <source>
        <strain evidence="1">AMDSBA4</strain>
    </source>
</reference>
<accession>A0A2T2XEH7</accession>
<comment type="caution">
    <text evidence="1">The sequence shown here is derived from an EMBL/GenBank/DDBJ whole genome shotgun (WGS) entry which is preliminary data.</text>
</comment>
<proteinExistence type="predicted"/>
<gene>
    <name evidence="1" type="ORF">C7B46_12740</name>
</gene>
<sequence>DGHTSPQEPGWRTITVSGDGVDLGTLPLAPGWAAEPTNAQATQSIPFFDRYGVELTWSRGSSYLSWDVMPGTKSVGQGCMITGSTDHGLQTLQCGASQVGVLWTAPNATGSVQIIGTNIVPTLWAYIVQHLTVNPHSVSYRSAYTLPSRSPSPSSPDTVTLSGTIDAVDGKAWVPVIVWQDVGGHWVSAHGNALLDTGGAGLIVSGQRLAQAGMQNNGQVNEEYGVGSQPVRGTFWPGLYVAPVADPQDYIIANQTVGSGLGPAIDASASDEVINIGGEILDQGRFTVNGAQWTWTYTPVSPSGN</sequence>
<organism evidence="1 2">
    <name type="scientific">Sulfobacillus benefaciens</name>
    <dbReference type="NCBI Taxonomy" id="453960"/>
    <lineage>
        <taxon>Bacteria</taxon>
        <taxon>Bacillati</taxon>
        <taxon>Bacillota</taxon>
        <taxon>Clostridia</taxon>
        <taxon>Eubacteriales</taxon>
        <taxon>Clostridiales Family XVII. Incertae Sedis</taxon>
        <taxon>Sulfobacillus</taxon>
    </lineage>
</organism>